<dbReference type="EMBL" id="SSTE01004003">
    <property type="protein sequence ID" value="KAA0062852.1"/>
    <property type="molecule type" value="Genomic_DNA"/>
</dbReference>
<dbReference type="Proteomes" id="UP000321393">
    <property type="component" value="Unassembled WGS sequence"/>
</dbReference>
<accession>A0A5A7V3P0</accession>
<dbReference type="AlphaFoldDB" id="A0A5A7V3P0"/>
<evidence type="ECO:0000313" key="3">
    <source>
        <dbReference type="Proteomes" id="UP000321393"/>
    </source>
</evidence>
<feature type="region of interest" description="Disordered" evidence="1">
    <location>
        <begin position="25"/>
        <end position="87"/>
    </location>
</feature>
<reference evidence="2 3" key="1">
    <citation type="submission" date="2019-08" db="EMBL/GenBank/DDBJ databases">
        <title>Draft genome sequences of two oriental melons (Cucumis melo L. var makuwa).</title>
        <authorList>
            <person name="Kwon S.-Y."/>
        </authorList>
    </citation>
    <scope>NUCLEOTIDE SEQUENCE [LARGE SCALE GENOMIC DNA]</scope>
    <source>
        <strain evidence="3">cv. SW 3</strain>
        <tissue evidence="2">Leaf</tissue>
    </source>
</reference>
<evidence type="ECO:0008006" key="4">
    <source>
        <dbReference type="Google" id="ProtNLM"/>
    </source>
</evidence>
<name>A0A5A7V3P0_CUCMM</name>
<evidence type="ECO:0000313" key="2">
    <source>
        <dbReference type="EMBL" id="KAA0062852.1"/>
    </source>
</evidence>
<gene>
    <name evidence="2" type="ORF">E6C27_scaffold2406G00070</name>
</gene>
<comment type="caution">
    <text evidence="2">The sequence shown here is derived from an EMBL/GenBank/DDBJ whole genome shotgun (WGS) entry which is preliminary data.</text>
</comment>
<organism evidence="2 3">
    <name type="scientific">Cucumis melo var. makuwa</name>
    <name type="common">Oriental melon</name>
    <dbReference type="NCBI Taxonomy" id="1194695"/>
    <lineage>
        <taxon>Eukaryota</taxon>
        <taxon>Viridiplantae</taxon>
        <taxon>Streptophyta</taxon>
        <taxon>Embryophyta</taxon>
        <taxon>Tracheophyta</taxon>
        <taxon>Spermatophyta</taxon>
        <taxon>Magnoliopsida</taxon>
        <taxon>eudicotyledons</taxon>
        <taxon>Gunneridae</taxon>
        <taxon>Pentapetalae</taxon>
        <taxon>rosids</taxon>
        <taxon>fabids</taxon>
        <taxon>Cucurbitales</taxon>
        <taxon>Cucurbitaceae</taxon>
        <taxon>Benincaseae</taxon>
        <taxon>Cucumis</taxon>
    </lineage>
</organism>
<sequence>MKKLKKLSAATTRKWSIPDAEKDVGIKNVGNKSFPDVVNNASGDAIETERGKKRTSRDRRRDFRRPSAAVPPPSVAALPRRCPSPPSATLEVEDVQNNHINILEVVVSHQVDDHIEDDTLCRNDVDPTIVERPVVRHVIDDFIDDVDEHLSHASDEEL</sequence>
<evidence type="ECO:0000256" key="1">
    <source>
        <dbReference type="SAM" id="MobiDB-lite"/>
    </source>
</evidence>
<proteinExistence type="predicted"/>
<protein>
    <recommendedName>
        <fullName evidence="4">CACTA en-spm transposon protein</fullName>
    </recommendedName>
</protein>